<sequence>MQEQASSAEPGETAAPELGRPHARTMDLGQGGLGRSGPLKDFFCPRPWEHFEVSSGGVAWVCCPAWLSTPIGNCREADIMDIWNSAASQRIRASILDGSFAYCGQQECPVIQNGSLMRRNALPDARLERILAQGLTVIDEPPRTFNLCYDESCNLACPSCRAQPIHHTRGPAYEERLAIQRRITSSLFSEPHTARFQVNVTGSGDPLGAKLMRDLLLGIDGARFPNVTIHLQTNGVLLTPKYWRALGKIHDNLGQILVSFDAATPETYAYTRRGGDWERLNHNTRFLAERRAEGAFDWLRLDFVVQKRNFREIPAFVELAQRLRHVDQVTFALISDWGSYSPEAFAEHAVWRRDHPEHEAFLEGLRSPILDDPMVYLGNVAEYRRQALRDGETR</sequence>
<evidence type="ECO:0000256" key="3">
    <source>
        <dbReference type="ARBA" id="ARBA00022723"/>
    </source>
</evidence>
<keyword evidence="5" id="KW-0411">Iron-sulfur</keyword>
<keyword evidence="2" id="KW-0949">S-adenosyl-L-methionine</keyword>
<evidence type="ECO:0000256" key="2">
    <source>
        <dbReference type="ARBA" id="ARBA00022691"/>
    </source>
</evidence>
<dbReference type="CDD" id="cd21109">
    <property type="entry name" value="SPASM"/>
    <property type="match status" value="1"/>
</dbReference>
<dbReference type="Pfam" id="PF13186">
    <property type="entry name" value="SPASM"/>
    <property type="match status" value="1"/>
</dbReference>
<dbReference type="PANTHER" id="PTHR11228:SF7">
    <property type="entry name" value="PQQA PEPTIDE CYCLASE"/>
    <property type="match status" value="1"/>
</dbReference>
<dbReference type="GO" id="GO:0003824">
    <property type="term" value="F:catalytic activity"/>
    <property type="evidence" value="ECO:0007669"/>
    <property type="project" value="InterPro"/>
</dbReference>
<evidence type="ECO:0000256" key="6">
    <source>
        <dbReference type="SAM" id="MobiDB-lite"/>
    </source>
</evidence>
<dbReference type="SFLD" id="SFLDS00029">
    <property type="entry name" value="Radical_SAM"/>
    <property type="match status" value="1"/>
</dbReference>
<dbReference type="InterPro" id="IPR007197">
    <property type="entry name" value="rSAM"/>
</dbReference>
<organism evidence="8 9">
    <name type="scientific">Thiorhodococcus minor</name>
    <dbReference type="NCBI Taxonomy" id="57489"/>
    <lineage>
        <taxon>Bacteria</taxon>
        <taxon>Pseudomonadati</taxon>
        <taxon>Pseudomonadota</taxon>
        <taxon>Gammaproteobacteria</taxon>
        <taxon>Chromatiales</taxon>
        <taxon>Chromatiaceae</taxon>
        <taxon>Thiorhodococcus</taxon>
    </lineage>
</organism>
<feature type="domain" description="4Fe4S-binding SPASM" evidence="7">
    <location>
        <begin position="44"/>
        <end position="104"/>
    </location>
</feature>
<name>A0A6M0K1A5_9GAMM</name>
<keyword evidence="3" id="KW-0479">Metal-binding</keyword>
<dbReference type="PANTHER" id="PTHR11228">
    <property type="entry name" value="RADICAL SAM DOMAIN PROTEIN"/>
    <property type="match status" value="1"/>
</dbReference>
<dbReference type="InterPro" id="IPR023885">
    <property type="entry name" value="4Fe4S-binding_SPASM_dom"/>
</dbReference>
<keyword evidence="4" id="KW-0408">Iron</keyword>
<dbReference type="AlphaFoldDB" id="A0A6M0K1A5"/>
<evidence type="ECO:0000313" key="8">
    <source>
        <dbReference type="EMBL" id="NEV62397.1"/>
    </source>
</evidence>
<evidence type="ECO:0000256" key="5">
    <source>
        <dbReference type="ARBA" id="ARBA00023014"/>
    </source>
</evidence>
<dbReference type="Proteomes" id="UP000483379">
    <property type="component" value="Unassembled WGS sequence"/>
</dbReference>
<evidence type="ECO:0000256" key="4">
    <source>
        <dbReference type="ARBA" id="ARBA00023004"/>
    </source>
</evidence>
<accession>A0A6M0K1A5</accession>
<comment type="cofactor">
    <cofactor evidence="1">
        <name>[4Fe-4S] cluster</name>
        <dbReference type="ChEBI" id="CHEBI:49883"/>
    </cofactor>
</comment>
<dbReference type="CDD" id="cd01335">
    <property type="entry name" value="Radical_SAM"/>
    <property type="match status" value="1"/>
</dbReference>
<dbReference type="SFLD" id="SFLDG01067">
    <property type="entry name" value="SPASM/twitch_domain_containing"/>
    <property type="match status" value="1"/>
</dbReference>
<evidence type="ECO:0000259" key="7">
    <source>
        <dbReference type="Pfam" id="PF13186"/>
    </source>
</evidence>
<gene>
    <name evidence="8" type="ORF">G3446_10925</name>
</gene>
<dbReference type="InterPro" id="IPR058240">
    <property type="entry name" value="rSAM_sf"/>
</dbReference>
<evidence type="ECO:0000256" key="1">
    <source>
        <dbReference type="ARBA" id="ARBA00001966"/>
    </source>
</evidence>
<dbReference type="RefSeq" id="WP_164452866.1">
    <property type="nucleotide sequence ID" value="NZ_JAAIJQ010000027.1"/>
</dbReference>
<reference evidence="8 9" key="1">
    <citation type="submission" date="2020-02" db="EMBL/GenBank/DDBJ databases">
        <title>Genome sequences of Thiorhodococcus mannitoliphagus and Thiorhodococcus minor, purple sulfur photosynthetic bacteria in the gammaproteobacterial family, Chromatiaceae.</title>
        <authorList>
            <person name="Aviles F.A."/>
            <person name="Meyer T.E."/>
            <person name="Kyndt J.A."/>
        </authorList>
    </citation>
    <scope>NUCLEOTIDE SEQUENCE [LARGE SCALE GENOMIC DNA]</scope>
    <source>
        <strain evidence="8 9">DSM 11518</strain>
    </source>
</reference>
<feature type="region of interest" description="Disordered" evidence="6">
    <location>
        <begin position="1"/>
        <end position="31"/>
    </location>
</feature>
<dbReference type="EMBL" id="JAAIJQ010000027">
    <property type="protein sequence ID" value="NEV62397.1"/>
    <property type="molecule type" value="Genomic_DNA"/>
</dbReference>
<comment type="caution">
    <text evidence="8">The sequence shown here is derived from an EMBL/GenBank/DDBJ whole genome shotgun (WGS) entry which is preliminary data.</text>
</comment>
<dbReference type="Gene3D" id="3.20.20.70">
    <property type="entry name" value="Aldolase class I"/>
    <property type="match status" value="2"/>
</dbReference>
<dbReference type="GO" id="GO:0046872">
    <property type="term" value="F:metal ion binding"/>
    <property type="evidence" value="ECO:0007669"/>
    <property type="project" value="UniProtKB-KW"/>
</dbReference>
<keyword evidence="9" id="KW-1185">Reference proteome</keyword>
<protein>
    <submittedName>
        <fullName evidence="8">Radical SAM protein</fullName>
    </submittedName>
</protein>
<dbReference type="InterPro" id="IPR050377">
    <property type="entry name" value="Radical_SAM_PqqE_MftC-like"/>
</dbReference>
<dbReference type="SUPFAM" id="SSF102114">
    <property type="entry name" value="Radical SAM enzymes"/>
    <property type="match status" value="2"/>
</dbReference>
<dbReference type="GO" id="GO:0051536">
    <property type="term" value="F:iron-sulfur cluster binding"/>
    <property type="evidence" value="ECO:0007669"/>
    <property type="project" value="UniProtKB-KW"/>
</dbReference>
<dbReference type="InterPro" id="IPR013785">
    <property type="entry name" value="Aldolase_TIM"/>
</dbReference>
<evidence type="ECO:0000313" key="9">
    <source>
        <dbReference type="Proteomes" id="UP000483379"/>
    </source>
</evidence>
<proteinExistence type="predicted"/>